<evidence type="ECO:0000313" key="3">
    <source>
        <dbReference type="Proteomes" id="UP001230654"/>
    </source>
</evidence>
<proteinExistence type="predicted"/>
<comment type="caution">
    <text evidence="2">The sequence shown here is derived from an EMBL/GenBank/DDBJ whole genome shotgun (WGS) entry which is preliminary data.</text>
</comment>
<protein>
    <submittedName>
        <fullName evidence="2">Uncharacterized protein</fullName>
    </submittedName>
</protein>
<dbReference type="EMBL" id="JAUSWV010000002">
    <property type="protein sequence ID" value="MDQ0581875.1"/>
    <property type="molecule type" value="Genomic_DNA"/>
</dbReference>
<accession>A0ABU0NTT8</accession>
<dbReference type="RefSeq" id="WP_307164072.1">
    <property type="nucleotide sequence ID" value="NZ_JAUSWV010000002.1"/>
</dbReference>
<evidence type="ECO:0000313" key="2">
    <source>
        <dbReference type="EMBL" id="MDQ0581875.1"/>
    </source>
</evidence>
<keyword evidence="1" id="KW-0812">Transmembrane</keyword>
<sequence>MLLLSALWELLAFFAGWTAQAKLGAVGVMLVLTVTVGVRARRDVLAVGAAVVLVLLLLRAA</sequence>
<evidence type="ECO:0000256" key="1">
    <source>
        <dbReference type="SAM" id="Phobius"/>
    </source>
</evidence>
<organism evidence="2 3">
    <name type="scientific">Streptomyces rishiriensis</name>
    <dbReference type="NCBI Taxonomy" id="68264"/>
    <lineage>
        <taxon>Bacteria</taxon>
        <taxon>Bacillati</taxon>
        <taxon>Actinomycetota</taxon>
        <taxon>Actinomycetes</taxon>
        <taxon>Kitasatosporales</taxon>
        <taxon>Streptomycetaceae</taxon>
        <taxon>Streptomyces</taxon>
    </lineage>
</organism>
<name>A0ABU0NTT8_STRRH</name>
<gene>
    <name evidence="2" type="ORF">QF030_004053</name>
</gene>
<reference evidence="2 3" key="1">
    <citation type="submission" date="2023-07" db="EMBL/GenBank/DDBJ databases">
        <title>Comparative genomics of wheat-associated soil bacteria to identify genetic determinants of phenazine resistance.</title>
        <authorList>
            <person name="Mouncey N."/>
        </authorList>
    </citation>
    <scope>NUCLEOTIDE SEQUENCE [LARGE SCALE GENOMIC DNA]</scope>
    <source>
        <strain evidence="2 3">B2I6</strain>
    </source>
</reference>
<dbReference type="Proteomes" id="UP001230654">
    <property type="component" value="Unassembled WGS sequence"/>
</dbReference>
<feature type="transmembrane region" description="Helical" evidence="1">
    <location>
        <begin position="45"/>
        <end position="60"/>
    </location>
</feature>
<keyword evidence="1" id="KW-0472">Membrane</keyword>
<keyword evidence="3" id="KW-1185">Reference proteome</keyword>
<keyword evidence="1" id="KW-1133">Transmembrane helix</keyword>